<protein>
    <submittedName>
        <fullName evidence="1">Uncharacterized protein</fullName>
    </submittedName>
</protein>
<name>A0A5J4NNX0_9TREM</name>
<dbReference type="EMBL" id="QNGE01001552">
    <property type="protein sequence ID" value="KAA3677337.1"/>
    <property type="molecule type" value="Genomic_DNA"/>
</dbReference>
<keyword evidence="2" id="KW-1185">Reference proteome</keyword>
<proteinExistence type="predicted"/>
<organism evidence="1 2">
    <name type="scientific">Paragonimus westermani</name>
    <dbReference type="NCBI Taxonomy" id="34504"/>
    <lineage>
        <taxon>Eukaryota</taxon>
        <taxon>Metazoa</taxon>
        <taxon>Spiralia</taxon>
        <taxon>Lophotrochozoa</taxon>
        <taxon>Platyhelminthes</taxon>
        <taxon>Trematoda</taxon>
        <taxon>Digenea</taxon>
        <taxon>Plagiorchiida</taxon>
        <taxon>Troglotremata</taxon>
        <taxon>Troglotrematidae</taxon>
        <taxon>Paragonimus</taxon>
    </lineage>
</organism>
<accession>A0A5J4NNX0</accession>
<dbReference type="AlphaFoldDB" id="A0A5J4NNX0"/>
<comment type="caution">
    <text evidence="1">The sequence shown here is derived from an EMBL/GenBank/DDBJ whole genome shotgun (WGS) entry which is preliminary data.</text>
</comment>
<reference evidence="1 2" key="1">
    <citation type="journal article" date="2019" name="Gigascience">
        <title>Whole-genome sequence of the oriental lung fluke Paragonimus westermani.</title>
        <authorList>
            <person name="Oey H."/>
            <person name="Zakrzewski M."/>
            <person name="Narain K."/>
            <person name="Devi K.R."/>
            <person name="Agatsuma T."/>
            <person name="Nawaratna S."/>
            <person name="Gobert G.N."/>
            <person name="Jones M.K."/>
            <person name="Ragan M.A."/>
            <person name="McManus D.P."/>
            <person name="Krause L."/>
        </authorList>
    </citation>
    <scope>NUCLEOTIDE SEQUENCE [LARGE SCALE GENOMIC DNA]</scope>
    <source>
        <strain evidence="1 2">IND2009</strain>
    </source>
</reference>
<evidence type="ECO:0000313" key="1">
    <source>
        <dbReference type="EMBL" id="KAA3677337.1"/>
    </source>
</evidence>
<sequence length="138" mass="16328">MKLTNVDWMSLVLPCGFFHGICVHGDVLFFSHLIKELRSFPPYLRISVRRCRNSLSSIEFSLGLALYHICMAGCEFLTVIEYQQYNTDFDLFFWVSELISPLFMVDVFRVTTHDFDLWFDFEIVQFSLRVNLYEIESV</sequence>
<dbReference type="Proteomes" id="UP000324629">
    <property type="component" value="Unassembled WGS sequence"/>
</dbReference>
<evidence type="ECO:0000313" key="2">
    <source>
        <dbReference type="Proteomes" id="UP000324629"/>
    </source>
</evidence>
<gene>
    <name evidence="1" type="ORF">DEA37_0011550</name>
</gene>